<dbReference type="Proteomes" id="UP001420932">
    <property type="component" value="Unassembled WGS sequence"/>
</dbReference>
<evidence type="ECO:0000313" key="2">
    <source>
        <dbReference type="Proteomes" id="UP001420932"/>
    </source>
</evidence>
<reference evidence="1 2" key="1">
    <citation type="submission" date="2024-01" db="EMBL/GenBank/DDBJ databases">
        <title>Genome assemblies of Stephania.</title>
        <authorList>
            <person name="Yang L."/>
        </authorList>
    </citation>
    <scope>NUCLEOTIDE SEQUENCE [LARGE SCALE GENOMIC DNA]</scope>
    <source>
        <strain evidence="1">YNDBR</strain>
        <tissue evidence="1">Leaf</tissue>
    </source>
</reference>
<sequence length="59" mass="7188">MYMRCPAWCSYTSTLEVPRHHSSMDLFTVFYIHAFLDSFRSLLHEFDCFGYLELLFWIL</sequence>
<keyword evidence="2" id="KW-1185">Reference proteome</keyword>
<organism evidence="1 2">
    <name type="scientific">Stephania yunnanensis</name>
    <dbReference type="NCBI Taxonomy" id="152371"/>
    <lineage>
        <taxon>Eukaryota</taxon>
        <taxon>Viridiplantae</taxon>
        <taxon>Streptophyta</taxon>
        <taxon>Embryophyta</taxon>
        <taxon>Tracheophyta</taxon>
        <taxon>Spermatophyta</taxon>
        <taxon>Magnoliopsida</taxon>
        <taxon>Ranunculales</taxon>
        <taxon>Menispermaceae</taxon>
        <taxon>Menispermoideae</taxon>
        <taxon>Cissampelideae</taxon>
        <taxon>Stephania</taxon>
    </lineage>
</organism>
<dbReference type="AlphaFoldDB" id="A0AAP0PPM3"/>
<protein>
    <submittedName>
        <fullName evidence="1">Uncharacterized protein</fullName>
    </submittedName>
</protein>
<comment type="caution">
    <text evidence="1">The sequence shown here is derived from an EMBL/GenBank/DDBJ whole genome shotgun (WGS) entry which is preliminary data.</text>
</comment>
<accession>A0AAP0PPM3</accession>
<dbReference type="EMBL" id="JBBNAF010000004">
    <property type="protein sequence ID" value="KAK9151717.1"/>
    <property type="molecule type" value="Genomic_DNA"/>
</dbReference>
<name>A0AAP0PPM3_9MAGN</name>
<evidence type="ECO:0000313" key="1">
    <source>
        <dbReference type="EMBL" id="KAK9151717.1"/>
    </source>
</evidence>
<gene>
    <name evidence="1" type="ORF">Syun_010026</name>
</gene>
<proteinExistence type="predicted"/>